<dbReference type="EMBL" id="JAKRVX010000002">
    <property type="protein sequence ID" value="MCL9816334.1"/>
    <property type="molecule type" value="Genomic_DNA"/>
</dbReference>
<reference evidence="2" key="2">
    <citation type="submission" date="2022-02" db="EMBL/GenBank/DDBJ databases">
        <authorList>
            <person name="Elcheninov A.G."/>
            <person name="Sorokin D.Y."/>
            <person name="Kublanov I.V."/>
        </authorList>
    </citation>
    <scope>NUCLEOTIDE SEQUENCE</scope>
    <source>
        <strain evidence="2">AArc-St2</strain>
    </source>
</reference>
<dbReference type="RefSeq" id="WP_250583321.1">
    <property type="nucleotide sequence ID" value="NZ_JAKRVX010000002.1"/>
</dbReference>
<dbReference type="AlphaFoldDB" id="A0AAE3FX70"/>
<evidence type="ECO:0000313" key="2">
    <source>
        <dbReference type="EMBL" id="MCL9816334.1"/>
    </source>
</evidence>
<keyword evidence="3" id="KW-1185">Reference proteome</keyword>
<proteinExistence type="predicted"/>
<organism evidence="2 3">
    <name type="scientific">Natronocalculus amylovorans</name>
    <dbReference type="NCBI Taxonomy" id="2917812"/>
    <lineage>
        <taxon>Archaea</taxon>
        <taxon>Methanobacteriati</taxon>
        <taxon>Methanobacteriota</taxon>
        <taxon>Stenosarchaea group</taxon>
        <taxon>Halobacteria</taxon>
        <taxon>Halobacteriales</taxon>
        <taxon>Haloferacaceae</taxon>
        <taxon>Natronocalculus</taxon>
    </lineage>
</organism>
<feature type="region of interest" description="Disordered" evidence="1">
    <location>
        <begin position="49"/>
        <end position="153"/>
    </location>
</feature>
<evidence type="ECO:0000313" key="3">
    <source>
        <dbReference type="Proteomes" id="UP001203207"/>
    </source>
</evidence>
<sequence length="383" mass="41444">MTDRHETKITAEQLSHEVIDTEVVATTLIEQTLVARQIVGADVAAIGNQPPVDRQAEEQSYEAHEHRGMGAASHIEDEQRHREMGAETHSERGQEDQGMDAGAHTESDSGVDPAKPLFEEPSGNYPVTEPPDSGSGSGPADRPETTADGIALDRPTIDIAAQITLDVDETVQLQTELTEQTVVETTISPRAADGPESGYDEIEDTELDAIGRMVVEAMLEIETPDEKAVTDALRTVERVSPGQLRTTLVETRVVETEQIEHRQILAEVLENELQSSTTIGTRTKARKDPVAGERETAEGADQTHELTINDSTVGKTVMSAGSAIGTVTAVEAEALVVDPQPTIATRIKSMLDWGETDDEYRVGRADILKVTDDTVEIQEPNGE</sequence>
<protein>
    <submittedName>
        <fullName evidence="2">Uncharacterized protein</fullName>
    </submittedName>
</protein>
<feature type="compositionally biased region" description="Basic and acidic residues" evidence="1">
    <location>
        <begin position="54"/>
        <end position="95"/>
    </location>
</feature>
<name>A0AAE3FX70_9EURY</name>
<gene>
    <name evidence="2" type="ORF">AArcSt2_05185</name>
</gene>
<reference evidence="2" key="1">
    <citation type="journal article" date="2022" name="Syst. Appl. Microbiol.">
        <title>Natronocalculus amylovorans gen. nov., sp. nov., and Natranaeroarchaeum aerophilus sp. nov., dominant culturable amylolytic natronoarchaea from hypersaline soda lakes in southwestern Siberia.</title>
        <authorList>
            <person name="Sorokin D.Y."/>
            <person name="Elcheninov A.G."/>
            <person name="Khizhniak T.V."/>
            <person name="Koenen M."/>
            <person name="Bale N.J."/>
            <person name="Damste J.S.S."/>
            <person name="Kublanov I.V."/>
        </authorList>
    </citation>
    <scope>NUCLEOTIDE SEQUENCE</scope>
    <source>
        <strain evidence="2">AArc-St2</strain>
    </source>
</reference>
<accession>A0AAE3FX70</accession>
<dbReference type="Proteomes" id="UP001203207">
    <property type="component" value="Unassembled WGS sequence"/>
</dbReference>
<comment type="caution">
    <text evidence="2">The sequence shown here is derived from an EMBL/GenBank/DDBJ whole genome shotgun (WGS) entry which is preliminary data.</text>
</comment>
<evidence type="ECO:0000256" key="1">
    <source>
        <dbReference type="SAM" id="MobiDB-lite"/>
    </source>
</evidence>